<dbReference type="PROSITE" id="PS51257">
    <property type="entry name" value="PROKAR_LIPOPROTEIN"/>
    <property type="match status" value="1"/>
</dbReference>
<keyword evidence="2" id="KW-0449">Lipoprotein</keyword>
<keyword evidence="5" id="KW-1185">Reference proteome</keyword>
<dbReference type="SUPFAM" id="SSF56954">
    <property type="entry name" value="Outer membrane efflux proteins (OEP)"/>
    <property type="match status" value="1"/>
</dbReference>
<proteinExistence type="inferred from homology"/>
<comment type="caution">
    <text evidence="4">The sequence shown here is derived from an EMBL/GenBank/DDBJ whole genome shotgun (WGS) entry which is preliminary data.</text>
</comment>
<gene>
    <name evidence="4" type="ORF">QZM52_27820</name>
</gene>
<feature type="region of interest" description="Disordered" evidence="3">
    <location>
        <begin position="488"/>
        <end position="524"/>
    </location>
</feature>
<accession>A0ABT8PIX1</accession>
<reference evidence="4" key="1">
    <citation type="submission" date="2023-07" db="EMBL/GenBank/DDBJ databases">
        <title>A collection of bacterial strains from the Burkholderia cepacia Research Laboratory and Repository.</title>
        <authorList>
            <person name="Lipuma J."/>
            <person name="Spilker T."/>
            <person name="Caverly L."/>
        </authorList>
    </citation>
    <scope>NUCLEOTIDE SEQUENCE</scope>
    <source>
        <strain evidence="4">AU42020</strain>
    </source>
</reference>
<dbReference type="Gene3D" id="2.20.200.10">
    <property type="entry name" value="Outer membrane efflux proteins (OEP)"/>
    <property type="match status" value="1"/>
</dbReference>
<comment type="subcellular location">
    <subcellularLocation>
        <location evidence="2">Cell membrane</location>
        <topology evidence="2">Lipid-anchor</topology>
    </subcellularLocation>
</comment>
<dbReference type="InterPro" id="IPR010131">
    <property type="entry name" value="MdtP/NodT-like"/>
</dbReference>
<feature type="chain" id="PRO_5044969086" evidence="2">
    <location>
        <begin position="23"/>
        <end position="524"/>
    </location>
</feature>
<keyword evidence="2" id="KW-0472">Membrane</keyword>
<keyword evidence="2" id="KW-1134">Transmembrane beta strand</keyword>
<comment type="similarity">
    <text evidence="1 2">Belongs to the outer membrane factor (OMF) (TC 1.B.17) family.</text>
</comment>
<dbReference type="NCBIfam" id="TIGR01845">
    <property type="entry name" value="outer_NodT"/>
    <property type="match status" value="1"/>
</dbReference>
<protein>
    <submittedName>
        <fullName evidence="4">Efflux transporter outer membrane subunit</fullName>
    </submittedName>
</protein>
<evidence type="ECO:0000313" key="5">
    <source>
        <dbReference type="Proteomes" id="UP001171606"/>
    </source>
</evidence>
<evidence type="ECO:0000256" key="1">
    <source>
        <dbReference type="ARBA" id="ARBA00007613"/>
    </source>
</evidence>
<dbReference type="RefSeq" id="WP_301757003.1">
    <property type="nucleotide sequence ID" value="NZ_JAUJSQ010000013.1"/>
</dbReference>
<dbReference type="InterPro" id="IPR003423">
    <property type="entry name" value="OMP_efflux"/>
</dbReference>
<sequence>MSRHAPRVAAPLTSLTSLTSLAPLVLALALGACKSVGPDYTLPQQAYVNAPLANHALDDANATLVSRDAVPGNWWQLYDDPVLNALVRDALKSNTDLRVAAANLARSRAALEVASQQGGFSGGAEAAVQRAQESAEQYLLENKLPVVNEGSVGINVSYEIDLFGKLRRGVEAARADSEAVRAAGDLARITVVADVVRAYVESCSAGDELAVAKQSLALQQQRVKLSQRLRDAGRGNQTDVTRGVTQVRTLSADIPRFEGRRKVAQYQLAALLARSPADLPKAVTECERLPKLRQPIPIGDGAALLRRRPDVRAAERQLAAATARIGVATAALYPSISIGASAGSVGVAADLFSSTTNRWSFGPLISWSFPVNGQRARVREAEAATGGALAHFDGVVLNALRETQSSLATYAADVQRTEALRTAYESARSSADETHRLYRAGRESFISDLDATRTLTGVQAQVAAAEGQVAADQVRLFLALGGGWEDDAAPEAAKSKPLPTSQTMSTQAPASGAAAASAAVDAAE</sequence>
<keyword evidence="2" id="KW-0732">Signal</keyword>
<keyword evidence="2" id="KW-0564">Palmitate</keyword>
<dbReference type="Proteomes" id="UP001171606">
    <property type="component" value="Unassembled WGS sequence"/>
</dbReference>
<feature type="compositionally biased region" description="Polar residues" evidence="3">
    <location>
        <begin position="498"/>
        <end position="507"/>
    </location>
</feature>
<dbReference type="Pfam" id="PF02321">
    <property type="entry name" value="OEP"/>
    <property type="match status" value="2"/>
</dbReference>
<dbReference type="PANTHER" id="PTHR30203">
    <property type="entry name" value="OUTER MEMBRANE CATION EFFLUX PROTEIN"/>
    <property type="match status" value="1"/>
</dbReference>
<dbReference type="EMBL" id="JAUJSQ010000013">
    <property type="protein sequence ID" value="MDN7935085.1"/>
    <property type="molecule type" value="Genomic_DNA"/>
</dbReference>
<feature type="compositionally biased region" description="Low complexity" evidence="3">
    <location>
        <begin position="508"/>
        <end position="524"/>
    </location>
</feature>
<evidence type="ECO:0000256" key="2">
    <source>
        <dbReference type="RuleBase" id="RU362097"/>
    </source>
</evidence>
<evidence type="ECO:0000313" key="4">
    <source>
        <dbReference type="EMBL" id="MDN7935085.1"/>
    </source>
</evidence>
<dbReference type="PANTHER" id="PTHR30203:SF21">
    <property type="entry name" value="OUTER MEMBRANE COMPONENT OF MULTIDRUG EFFLUX PUMP-RELATED"/>
    <property type="match status" value="1"/>
</dbReference>
<dbReference type="Gene3D" id="1.20.1600.10">
    <property type="entry name" value="Outer membrane efflux proteins (OEP)"/>
    <property type="match status" value="1"/>
</dbReference>
<name>A0ABT8PIX1_9BURK</name>
<keyword evidence="2" id="KW-0812">Transmembrane</keyword>
<feature type="signal peptide" evidence="2">
    <location>
        <begin position="1"/>
        <end position="22"/>
    </location>
</feature>
<organism evidence="4 5">
    <name type="scientific">Burkholderia metallica</name>
    <dbReference type="NCBI Taxonomy" id="488729"/>
    <lineage>
        <taxon>Bacteria</taxon>
        <taxon>Pseudomonadati</taxon>
        <taxon>Pseudomonadota</taxon>
        <taxon>Betaproteobacteria</taxon>
        <taxon>Burkholderiales</taxon>
        <taxon>Burkholderiaceae</taxon>
        <taxon>Burkholderia</taxon>
        <taxon>Burkholderia cepacia complex</taxon>
    </lineage>
</organism>
<evidence type="ECO:0000256" key="3">
    <source>
        <dbReference type="SAM" id="MobiDB-lite"/>
    </source>
</evidence>